<evidence type="ECO:0000313" key="1">
    <source>
        <dbReference type="EMBL" id="CAF2846573.1"/>
    </source>
</evidence>
<evidence type="ECO:0000313" key="2">
    <source>
        <dbReference type="Proteomes" id="UP000675881"/>
    </source>
</evidence>
<accession>A0A7R8CQD3</accession>
<keyword evidence="2" id="KW-1185">Reference proteome</keyword>
<dbReference type="EMBL" id="HG994593">
    <property type="protein sequence ID" value="CAF2846573.1"/>
    <property type="molecule type" value="Genomic_DNA"/>
</dbReference>
<proteinExistence type="predicted"/>
<dbReference type="Proteomes" id="UP000675881">
    <property type="component" value="Chromosome 14"/>
</dbReference>
<dbReference type="AlphaFoldDB" id="A0A7R8CQD3"/>
<sequence>MKEELWAGLPDEVVPLGGTHLGNSTLHIILVHSLDALTIIGPSRSLACDLIDFIGAAMALNIGAMAAPIKSIRSHAKDLNVSKDKVKKNHPKGVWEVSVDEEKVLSHRSHKVQTSSKLLKIAQEF</sequence>
<gene>
    <name evidence="1" type="ORF">LSAA_5396</name>
</gene>
<name>A0A7R8CQD3_LEPSM</name>
<organism evidence="1 2">
    <name type="scientific">Lepeophtheirus salmonis</name>
    <name type="common">Salmon louse</name>
    <name type="synonym">Caligus salmonis</name>
    <dbReference type="NCBI Taxonomy" id="72036"/>
    <lineage>
        <taxon>Eukaryota</taxon>
        <taxon>Metazoa</taxon>
        <taxon>Ecdysozoa</taxon>
        <taxon>Arthropoda</taxon>
        <taxon>Crustacea</taxon>
        <taxon>Multicrustacea</taxon>
        <taxon>Hexanauplia</taxon>
        <taxon>Copepoda</taxon>
        <taxon>Siphonostomatoida</taxon>
        <taxon>Caligidae</taxon>
        <taxon>Lepeophtheirus</taxon>
    </lineage>
</organism>
<reference evidence="1" key="1">
    <citation type="submission" date="2021-02" db="EMBL/GenBank/DDBJ databases">
        <authorList>
            <person name="Bekaert M."/>
        </authorList>
    </citation>
    <scope>NUCLEOTIDE SEQUENCE</scope>
    <source>
        <strain evidence="1">IoA-00</strain>
    </source>
</reference>
<protein>
    <submittedName>
        <fullName evidence="1">(salmon louse) hypothetical protein</fullName>
    </submittedName>
</protein>